<dbReference type="GO" id="GO:0046872">
    <property type="term" value="F:metal ion binding"/>
    <property type="evidence" value="ECO:0007669"/>
    <property type="project" value="UniProtKB-KW"/>
</dbReference>
<dbReference type="GO" id="GO:0009055">
    <property type="term" value="F:electron transfer activity"/>
    <property type="evidence" value="ECO:0007669"/>
    <property type="project" value="InterPro"/>
</dbReference>
<dbReference type="Pfam" id="PF00034">
    <property type="entry name" value="Cytochrom_C"/>
    <property type="match status" value="1"/>
</dbReference>
<keyword evidence="3 6" id="KW-0479">Metal-binding</keyword>
<evidence type="ECO:0000313" key="10">
    <source>
        <dbReference type="Proteomes" id="UP000672602"/>
    </source>
</evidence>
<dbReference type="InterPro" id="IPR036909">
    <property type="entry name" value="Cyt_c-like_dom_sf"/>
</dbReference>
<organism evidence="9 10">
    <name type="scientific">Marivibrio halodurans</name>
    <dbReference type="NCBI Taxonomy" id="2039722"/>
    <lineage>
        <taxon>Bacteria</taxon>
        <taxon>Pseudomonadati</taxon>
        <taxon>Pseudomonadota</taxon>
        <taxon>Alphaproteobacteria</taxon>
        <taxon>Rhodospirillales</taxon>
        <taxon>Rhodospirillaceae</taxon>
        <taxon>Marivibrio</taxon>
    </lineage>
</organism>
<evidence type="ECO:0000256" key="2">
    <source>
        <dbReference type="ARBA" id="ARBA00022617"/>
    </source>
</evidence>
<evidence type="ECO:0000313" key="9">
    <source>
        <dbReference type="EMBL" id="MBP5856744.1"/>
    </source>
</evidence>
<reference evidence="9" key="1">
    <citation type="submission" date="2021-04" db="EMBL/GenBank/DDBJ databases">
        <authorList>
            <person name="Zhang D.-C."/>
        </authorList>
    </citation>
    <scope>NUCLEOTIDE SEQUENCE</scope>
    <source>
        <strain evidence="9">CGMCC 1.15697</strain>
    </source>
</reference>
<feature type="domain" description="Cytochrome c" evidence="8">
    <location>
        <begin position="52"/>
        <end position="132"/>
    </location>
</feature>
<name>A0A8J7V3E4_9PROT</name>
<dbReference type="RefSeq" id="WP_210681338.1">
    <property type="nucleotide sequence ID" value="NZ_JAGMWN010000003.1"/>
</dbReference>
<dbReference type="SUPFAM" id="SSF46626">
    <property type="entry name" value="Cytochrome c"/>
    <property type="match status" value="1"/>
</dbReference>
<protein>
    <submittedName>
        <fullName evidence="9">C-type cytochrome</fullName>
    </submittedName>
</protein>
<sequence>MIRVDSIFISAASLLLLVLLSAMTFTGEGRADMSRDQHPDTRPAMRLDPNLGNVARGERLAIELECVECHGRAGLGIQRGWPKLAGQYEQYLLNELRNFRDGFRPHVFMAIYADALTRRTMHDLALYYACQGEDPGVADEGRCARPATE</sequence>
<dbReference type="InterPro" id="IPR050597">
    <property type="entry name" value="Cytochrome_c_Oxidase_Subunit"/>
</dbReference>
<dbReference type="InterPro" id="IPR009056">
    <property type="entry name" value="Cyt_c-like_dom"/>
</dbReference>
<comment type="caution">
    <text evidence="9">The sequence shown here is derived from an EMBL/GenBank/DDBJ whole genome shotgun (WGS) entry which is preliminary data.</text>
</comment>
<evidence type="ECO:0000256" key="6">
    <source>
        <dbReference type="PROSITE-ProRule" id="PRU00433"/>
    </source>
</evidence>
<dbReference type="Proteomes" id="UP000672602">
    <property type="component" value="Unassembled WGS sequence"/>
</dbReference>
<keyword evidence="4" id="KW-0249">Electron transport</keyword>
<keyword evidence="5 6" id="KW-0408">Iron</keyword>
<evidence type="ECO:0000256" key="7">
    <source>
        <dbReference type="SAM" id="MobiDB-lite"/>
    </source>
</evidence>
<dbReference type="AlphaFoldDB" id="A0A8J7V3E4"/>
<proteinExistence type="predicted"/>
<dbReference type="Gene3D" id="1.10.760.10">
    <property type="entry name" value="Cytochrome c-like domain"/>
    <property type="match status" value="1"/>
</dbReference>
<evidence type="ECO:0000256" key="4">
    <source>
        <dbReference type="ARBA" id="ARBA00022982"/>
    </source>
</evidence>
<evidence type="ECO:0000256" key="3">
    <source>
        <dbReference type="ARBA" id="ARBA00022723"/>
    </source>
</evidence>
<keyword evidence="1" id="KW-0813">Transport</keyword>
<keyword evidence="10" id="KW-1185">Reference proteome</keyword>
<feature type="region of interest" description="Disordered" evidence="7">
    <location>
        <begin position="30"/>
        <end position="49"/>
    </location>
</feature>
<feature type="compositionally biased region" description="Basic and acidic residues" evidence="7">
    <location>
        <begin position="30"/>
        <end position="45"/>
    </location>
</feature>
<accession>A0A8J7V3E4</accession>
<keyword evidence="2 6" id="KW-0349">Heme</keyword>
<dbReference type="GO" id="GO:0020037">
    <property type="term" value="F:heme binding"/>
    <property type="evidence" value="ECO:0007669"/>
    <property type="project" value="InterPro"/>
</dbReference>
<evidence type="ECO:0000256" key="1">
    <source>
        <dbReference type="ARBA" id="ARBA00022448"/>
    </source>
</evidence>
<dbReference type="EMBL" id="JAGMWN010000003">
    <property type="protein sequence ID" value="MBP5856744.1"/>
    <property type="molecule type" value="Genomic_DNA"/>
</dbReference>
<gene>
    <name evidence="9" type="ORF">KAJ83_06970</name>
</gene>
<evidence type="ECO:0000256" key="5">
    <source>
        <dbReference type="ARBA" id="ARBA00023004"/>
    </source>
</evidence>
<dbReference type="PROSITE" id="PS51007">
    <property type="entry name" value="CYTC"/>
    <property type="match status" value="1"/>
</dbReference>
<dbReference type="PANTHER" id="PTHR33751">
    <property type="entry name" value="CBB3-TYPE CYTOCHROME C OXIDASE SUBUNIT FIXP"/>
    <property type="match status" value="1"/>
</dbReference>
<evidence type="ECO:0000259" key="8">
    <source>
        <dbReference type="PROSITE" id="PS51007"/>
    </source>
</evidence>
<dbReference type="PANTHER" id="PTHR33751:SF9">
    <property type="entry name" value="CYTOCHROME C4"/>
    <property type="match status" value="1"/>
</dbReference>